<feature type="domain" description="Glycosyltransferase 2-like" evidence="4">
    <location>
        <begin position="263"/>
        <end position="386"/>
    </location>
</feature>
<dbReference type="CDD" id="cd00761">
    <property type="entry name" value="Glyco_tranf_GTA_type"/>
    <property type="match status" value="1"/>
</dbReference>
<dbReference type="GO" id="GO:0016740">
    <property type="term" value="F:transferase activity"/>
    <property type="evidence" value="ECO:0007669"/>
    <property type="project" value="UniProtKB-KW"/>
</dbReference>
<dbReference type="InterPro" id="IPR029044">
    <property type="entry name" value="Nucleotide-diphossugar_trans"/>
</dbReference>
<evidence type="ECO:0000256" key="2">
    <source>
        <dbReference type="ARBA" id="ARBA00022676"/>
    </source>
</evidence>
<evidence type="ECO:0000256" key="1">
    <source>
        <dbReference type="ARBA" id="ARBA00006739"/>
    </source>
</evidence>
<keyword evidence="3 6" id="KW-0808">Transferase</keyword>
<evidence type="ECO:0000259" key="5">
    <source>
        <dbReference type="Pfam" id="PF02709"/>
    </source>
</evidence>
<keyword evidence="2" id="KW-0328">Glycosyltransferase</keyword>
<dbReference type="PANTHER" id="PTHR43685:SF5">
    <property type="entry name" value="GLYCOSYLTRANSFERASE EPSE-RELATED"/>
    <property type="match status" value="1"/>
</dbReference>
<dbReference type="InterPro" id="IPR001173">
    <property type="entry name" value="Glyco_trans_2-like"/>
</dbReference>
<keyword evidence="7" id="KW-1185">Reference proteome</keyword>
<dbReference type="Proteomes" id="UP000544090">
    <property type="component" value="Unassembled WGS sequence"/>
</dbReference>
<accession>A0A7X6K4I1</accession>
<name>A0A7X6K4I1_9MICC</name>
<dbReference type="RefSeq" id="WP_168486802.1">
    <property type="nucleotide sequence ID" value="NZ_JAAZSQ010000011.1"/>
</dbReference>
<organism evidence="6 7">
    <name type="scientific">Arthrobacter mobilis</name>
    <dbReference type="NCBI Taxonomy" id="2724944"/>
    <lineage>
        <taxon>Bacteria</taxon>
        <taxon>Bacillati</taxon>
        <taxon>Actinomycetota</taxon>
        <taxon>Actinomycetes</taxon>
        <taxon>Micrococcales</taxon>
        <taxon>Micrococcaceae</taxon>
        <taxon>Arthrobacter</taxon>
    </lineage>
</organism>
<sequence>MTTQMDVSVVIGFKDWGINRLRMAVQTIQRSFGSLAGEVIVSDYGSAEHAETKRAMEEAGAVYVYTETDGVWSRSRALNAGFAVSSGRVLVSTDADMIFSPKSMEIVGKAILANPDLALVLQCRDLPEGYSDVELAGRTIDWRLLERVSRMRPRWGMGGMMAASRARYLEIRGLDERMEIYGGEDIDFANRLRRAGARLEWVVDDDVRMYHMWHAPSRKIASETAQGRKAIELNSKIHVEDKSVIRNTVNWQHRPADAELPVSVVVSTYNRASYIADSIRSVLAQSMPDFELIIVDDGSTDATREVVESFRDERIRYFYRENAGIAAARNFAASVSRGRYTAVHDDDDIMLPWRLEKHLAALRPGHHGSYGAWVDFDDETGEMNLLPGKDLSLGSLLTSGRVYLHPTMMIATEVVRRLGYDESLRSGSDYNLGIRMMRSGIRLNHTGYVHTLRRLHSGQITETDSVVQHTSAVLTQTMARVPMSTVEFRALHKAHSKTPPKALGERQEVLASVADYLPGHLVRRAAVVRCETAETVSLPDELMLADRHILEHDWDGQLISQIGVFEEVGLDRVSALQDAGMAVEVDDPSAATSRDKVTLMAIDAMVTAGRRSWGAVDEPVLVFASSKNLDWVKHVVDKSFPGAEVHQRLLSDEDALMFVLCVGGLPLESLENLSISASTRDLTLRSWIDFSGDTDDLAALLSSTPEKEVVK</sequence>
<dbReference type="AlphaFoldDB" id="A0A7X6K4I1"/>
<evidence type="ECO:0000313" key="6">
    <source>
        <dbReference type="EMBL" id="NKX55357.1"/>
    </source>
</evidence>
<dbReference type="Pfam" id="PF02709">
    <property type="entry name" value="Glyco_transf_7C"/>
    <property type="match status" value="1"/>
</dbReference>
<dbReference type="PANTHER" id="PTHR43685">
    <property type="entry name" value="GLYCOSYLTRANSFERASE"/>
    <property type="match status" value="1"/>
</dbReference>
<comment type="similarity">
    <text evidence="1">Belongs to the glycosyltransferase 2 family.</text>
</comment>
<protein>
    <submittedName>
        <fullName evidence="6">Glycosyltransferase</fullName>
    </submittedName>
</protein>
<evidence type="ECO:0000259" key="4">
    <source>
        <dbReference type="Pfam" id="PF00535"/>
    </source>
</evidence>
<dbReference type="SUPFAM" id="SSF53448">
    <property type="entry name" value="Nucleotide-diphospho-sugar transferases"/>
    <property type="match status" value="2"/>
</dbReference>
<comment type="caution">
    <text evidence="6">The sequence shown here is derived from an EMBL/GenBank/DDBJ whole genome shotgun (WGS) entry which is preliminary data.</text>
</comment>
<dbReference type="Pfam" id="PF00535">
    <property type="entry name" value="Glycos_transf_2"/>
    <property type="match status" value="1"/>
</dbReference>
<dbReference type="InterPro" id="IPR050834">
    <property type="entry name" value="Glycosyltransf_2"/>
</dbReference>
<gene>
    <name evidence="6" type="ORF">HGG74_12565</name>
</gene>
<reference evidence="6 7" key="1">
    <citation type="submission" date="2020-04" db="EMBL/GenBank/DDBJ databases">
        <title>Arthrobacter sp. nov.</title>
        <authorList>
            <person name="Liu S."/>
        </authorList>
    </citation>
    <scope>NUCLEOTIDE SEQUENCE [LARGE SCALE GENOMIC DNA]</scope>
    <source>
        <strain evidence="6 7">E918</strain>
    </source>
</reference>
<dbReference type="Gene3D" id="3.90.550.10">
    <property type="entry name" value="Spore Coat Polysaccharide Biosynthesis Protein SpsA, Chain A"/>
    <property type="match status" value="2"/>
</dbReference>
<feature type="domain" description="Galactosyltransferase C-terminal" evidence="5">
    <location>
        <begin position="157"/>
        <end position="214"/>
    </location>
</feature>
<proteinExistence type="inferred from homology"/>
<dbReference type="EMBL" id="JAAZSQ010000011">
    <property type="protein sequence ID" value="NKX55357.1"/>
    <property type="molecule type" value="Genomic_DNA"/>
</dbReference>
<dbReference type="InterPro" id="IPR027791">
    <property type="entry name" value="Galactosyl_T_C"/>
</dbReference>
<evidence type="ECO:0000313" key="7">
    <source>
        <dbReference type="Proteomes" id="UP000544090"/>
    </source>
</evidence>
<evidence type="ECO:0000256" key="3">
    <source>
        <dbReference type="ARBA" id="ARBA00022679"/>
    </source>
</evidence>